<evidence type="ECO:0000313" key="4">
    <source>
        <dbReference type="Proteomes" id="UP000248887"/>
    </source>
</evidence>
<evidence type="ECO:0000259" key="2">
    <source>
        <dbReference type="Pfam" id="PF07331"/>
    </source>
</evidence>
<dbReference type="EMBL" id="QFQD01000070">
    <property type="protein sequence ID" value="PZQ80158.1"/>
    <property type="molecule type" value="Genomic_DNA"/>
</dbReference>
<feature type="transmembrane region" description="Helical" evidence="1">
    <location>
        <begin position="12"/>
        <end position="35"/>
    </location>
</feature>
<gene>
    <name evidence="3" type="ORF">DI549_17975</name>
</gene>
<sequence>MTTGEGMRAGRSFPVSDVIAAVACLAGSTGFFLLARALPAGHSTGDTGPGALPEQVGVFGIFCAVAYLVLALRGAFNAEKPNFSSGHRALAALAIFVLCLLTVRWIGLALAISIASGLVTLLFRGERRIVQAVATGVGVWLIAVLLFQKLLGLPLP</sequence>
<protein>
    <submittedName>
        <fullName evidence="3">Tripartite tricarboxylate transporter TctB family protein</fullName>
    </submittedName>
</protein>
<comment type="caution">
    <text evidence="3">The sequence shown here is derived from an EMBL/GenBank/DDBJ whole genome shotgun (WGS) entry which is preliminary data.</text>
</comment>
<keyword evidence="1" id="KW-1133">Transmembrane helix</keyword>
<dbReference type="InterPro" id="IPR009936">
    <property type="entry name" value="DUF1468"/>
</dbReference>
<dbReference type="AlphaFoldDB" id="A0A2W5QSN2"/>
<dbReference type="Proteomes" id="UP000248887">
    <property type="component" value="Unassembled WGS sequence"/>
</dbReference>
<feature type="domain" description="DUF1468" evidence="2">
    <location>
        <begin position="20"/>
        <end position="156"/>
    </location>
</feature>
<reference evidence="3 4" key="1">
    <citation type="submission" date="2017-08" db="EMBL/GenBank/DDBJ databases">
        <title>Infants hospitalized years apart are colonized by the same room-sourced microbial strains.</title>
        <authorList>
            <person name="Brooks B."/>
            <person name="Olm M.R."/>
            <person name="Firek B.A."/>
            <person name="Baker R."/>
            <person name="Thomas B.C."/>
            <person name="Morowitz M.J."/>
            <person name="Banfield J.F."/>
        </authorList>
    </citation>
    <scope>NUCLEOTIDE SEQUENCE [LARGE SCALE GENOMIC DNA]</scope>
    <source>
        <strain evidence="3">S2_005_001_R2_27</strain>
    </source>
</reference>
<accession>A0A2W5QSN2</accession>
<evidence type="ECO:0000256" key="1">
    <source>
        <dbReference type="SAM" id="Phobius"/>
    </source>
</evidence>
<feature type="transmembrane region" description="Helical" evidence="1">
    <location>
        <begin position="129"/>
        <end position="147"/>
    </location>
</feature>
<proteinExistence type="predicted"/>
<keyword evidence="1" id="KW-0472">Membrane</keyword>
<feature type="transmembrane region" description="Helical" evidence="1">
    <location>
        <begin position="55"/>
        <end position="78"/>
    </location>
</feature>
<evidence type="ECO:0000313" key="3">
    <source>
        <dbReference type="EMBL" id="PZQ80158.1"/>
    </source>
</evidence>
<feature type="transmembrane region" description="Helical" evidence="1">
    <location>
        <begin position="90"/>
        <end position="123"/>
    </location>
</feature>
<organism evidence="3 4">
    <name type="scientific">Ancylobacter novellus</name>
    <name type="common">Thiobacillus novellus</name>
    <dbReference type="NCBI Taxonomy" id="921"/>
    <lineage>
        <taxon>Bacteria</taxon>
        <taxon>Pseudomonadati</taxon>
        <taxon>Pseudomonadota</taxon>
        <taxon>Alphaproteobacteria</taxon>
        <taxon>Hyphomicrobiales</taxon>
        <taxon>Xanthobacteraceae</taxon>
        <taxon>Ancylobacter</taxon>
    </lineage>
</organism>
<keyword evidence="1" id="KW-0812">Transmembrane</keyword>
<dbReference type="Pfam" id="PF07331">
    <property type="entry name" value="TctB"/>
    <property type="match status" value="1"/>
</dbReference>
<name>A0A2W5QSN2_ANCNO</name>